<dbReference type="RefSeq" id="WP_067761694.1">
    <property type="nucleotide sequence ID" value="NZ_LZDS01000001.1"/>
</dbReference>
<reference evidence="2" key="1">
    <citation type="submission" date="2016-06" db="EMBL/GenBank/DDBJ databases">
        <authorList>
            <person name="Radolfova-Krizova L."/>
            <person name="Nemec A."/>
        </authorList>
    </citation>
    <scope>NUCLEOTIDE SEQUENCE [LARGE SCALE GENOMIC DNA]</scope>
    <source>
        <strain evidence="2">ANC 4275</strain>
    </source>
</reference>
<proteinExistence type="predicted"/>
<organism evidence="1 2">
    <name type="scientific">Acinetobacter gandensis</name>
    <dbReference type="NCBI Taxonomy" id="1443941"/>
    <lineage>
        <taxon>Bacteria</taxon>
        <taxon>Pseudomonadati</taxon>
        <taxon>Pseudomonadota</taxon>
        <taxon>Gammaproteobacteria</taxon>
        <taxon>Moraxellales</taxon>
        <taxon>Moraxellaceae</taxon>
        <taxon>Acinetobacter</taxon>
    </lineage>
</organism>
<accession>A0A1A7RHP6</accession>
<gene>
    <name evidence="1" type="ORF">A9J31_01130</name>
</gene>
<dbReference type="OrthoDB" id="6713330at2"/>
<sequence length="197" mass="21922">MSLRPLSALTCIVIFSSLIGCQTISKTSNQVSDKVMGMFGKEKMPEIDKKGTVDISKTTQQQLETLLNTMPKNQWVLIENDQQGTSTLKNKSTDQFTLSLKLNCKVANQRPTFNLTNAEGQVILKAHDSNSGQIQFLLDNKNYGNPFDISNSTKFQSFKTAIGQAKVIKIFNASKLYTFQNNKAELLTKAVSCRDTL</sequence>
<dbReference type="EMBL" id="LZDS01000001">
    <property type="protein sequence ID" value="OBX30142.1"/>
    <property type="molecule type" value="Genomic_DNA"/>
</dbReference>
<dbReference type="Proteomes" id="UP000185753">
    <property type="component" value="Unassembled WGS sequence"/>
</dbReference>
<dbReference type="PROSITE" id="PS51257">
    <property type="entry name" value="PROKAR_LIPOPROTEIN"/>
    <property type="match status" value="1"/>
</dbReference>
<evidence type="ECO:0000313" key="2">
    <source>
        <dbReference type="Proteomes" id="UP000185753"/>
    </source>
</evidence>
<protein>
    <submittedName>
        <fullName evidence="1">Uncharacterized protein</fullName>
    </submittedName>
</protein>
<comment type="caution">
    <text evidence="1">The sequence shown here is derived from an EMBL/GenBank/DDBJ whole genome shotgun (WGS) entry which is preliminary data.</text>
</comment>
<dbReference type="STRING" id="1443941.A9J31_01130"/>
<dbReference type="AlphaFoldDB" id="A0A1A7RHP6"/>
<name>A0A1A7RHP6_9GAMM</name>
<keyword evidence="2" id="KW-1185">Reference proteome</keyword>
<evidence type="ECO:0000313" key="1">
    <source>
        <dbReference type="EMBL" id="OBX30142.1"/>
    </source>
</evidence>